<dbReference type="EMBL" id="JASJUS010000073">
    <property type="protein sequence ID" value="MDL2082121.1"/>
    <property type="molecule type" value="Genomic_DNA"/>
</dbReference>
<keyword evidence="4 8" id="KW-0223">Dioxygenase</keyword>
<dbReference type="Pfam" id="PF04444">
    <property type="entry name" value="Dioxygenase_N"/>
    <property type="match status" value="1"/>
</dbReference>
<name>A0ABT7JCI2_9ACTN</name>
<dbReference type="SUPFAM" id="SSF49482">
    <property type="entry name" value="Aromatic compound dioxygenase"/>
    <property type="match status" value="1"/>
</dbReference>
<keyword evidence="5" id="KW-0560">Oxidoreductase</keyword>
<evidence type="ECO:0000313" key="9">
    <source>
        <dbReference type="Proteomes" id="UP001241926"/>
    </source>
</evidence>
<protein>
    <submittedName>
        <fullName evidence="8">Dioxygenase</fullName>
    </submittedName>
</protein>
<dbReference type="PANTHER" id="PTHR33711">
    <property type="entry name" value="DIOXYGENASE, PUTATIVE (AFU_ORTHOLOGUE AFUA_2G02910)-RELATED"/>
    <property type="match status" value="1"/>
</dbReference>
<dbReference type="PROSITE" id="PS00083">
    <property type="entry name" value="INTRADIOL_DIOXYGENAS"/>
    <property type="match status" value="1"/>
</dbReference>
<dbReference type="InterPro" id="IPR015889">
    <property type="entry name" value="Intradiol_dOase_core"/>
</dbReference>
<keyword evidence="3" id="KW-0479">Metal-binding</keyword>
<dbReference type="InterPro" id="IPR050770">
    <property type="entry name" value="Intradiol_RC_Dioxygenase"/>
</dbReference>
<evidence type="ECO:0000256" key="4">
    <source>
        <dbReference type="ARBA" id="ARBA00022964"/>
    </source>
</evidence>
<dbReference type="PANTHER" id="PTHR33711:SF7">
    <property type="entry name" value="INTRADIOL RING-CLEAVAGE DIOXYGENASES DOMAIN-CONTAINING PROTEIN-RELATED"/>
    <property type="match status" value="1"/>
</dbReference>
<dbReference type="InterPro" id="IPR007535">
    <property type="entry name" value="Catechol_dOase_N"/>
</dbReference>
<evidence type="ECO:0000259" key="7">
    <source>
        <dbReference type="PROSITE" id="PS00083"/>
    </source>
</evidence>
<evidence type="ECO:0000313" key="8">
    <source>
        <dbReference type="EMBL" id="MDL2082121.1"/>
    </source>
</evidence>
<comment type="caution">
    <text evidence="8">The sequence shown here is derived from an EMBL/GenBank/DDBJ whole genome shotgun (WGS) entry which is preliminary data.</text>
</comment>
<feature type="domain" description="Intradiol ring-cleavage dioxygenases" evidence="7">
    <location>
        <begin position="138"/>
        <end position="166"/>
    </location>
</feature>
<dbReference type="RefSeq" id="WP_250745142.1">
    <property type="nucleotide sequence ID" value="NZ_JASJUS010000073.1"/>
</dbReference>
<reference evidence="8 9" key="1">
    <citation type="submission" date="2023-05" db="EMBL/GenBank/DDBJ databases">
        <title>Streptomyces fuscus sp. nov., a brown-black pigment producing actinomyces isolated from dry sand of Sea duck farm.</title>
        <authorList>
            <person name="Xie J."/>
            <person name="Shen N."/>
        </authorList>
    </citation>
    <scope>NUCLEOTIDE SEQUENCE [LARGE SCALE GENOMIC DNA]</scope>
    <source>
        <strain evidence="8 9">GXMU-J15</strain>
    </source>
</reference>
<evidence type="ECO:0000256" key="1">
    <source>
        <dbReference type="ARBA" id="ARBA00001965"/>
    </source>
</evidence>
<dbReference type="Proteomes" id="UP001241926">
    <property type="component" value="Unassembled WGS sequence"/>
</dbReference>
<keyword evidence="6" id="KW-0408">Iron</keyword>
<dbReference type="Gene3D" id="2.60.130.10">
    <property type="entry name" value="Aromatic compound dioxygenase"/>
    <property type="match status" value="1"/>
</dbReference>
<dbReference type="Pfam" id="PF00775">
    <property type="entry name" value="Dioxygenase_C"/>
    <property type="match status" value="1"/>
</dbReference>
<gene>
    <name evidence="8" type="ORF">QNN03_37450</name>
</gene>
<keyword evidence="9" id="KW-1185">Reference proteome</keyword>
<dbReference type="InterPro" id="IPR000627">
    <property type="entry name" value="Intradiol_dOase_C"/>
</dbReference>
<accession>A0ABT7JCI2</accession>
<proteinExistence type="inferred from homology"/>
<comment type="similarity">
    <text evidence="2">Belongs to the intradiol ring-cleavage dioxygenase family.</text>
</comment>
<organism evidence="8 9">
    <name type="scientific">Streptomyces fuscus</name>
    <dbReference type="NCBI Taxonomy" id="3048495"/>
    <lineage>
        <taxon>Bacteria</taxon>
        <taxon>Bacillati</taxon>
        <taxon>Actinomycetota</taxon>
        <taxon>Actinomycetes</taxon>
        <taxon>Kitasatosporales</taxon>
        <taxon>Streptomycetaceae</taxon>
        <taxon>Streptomyces</taxon>
    </lineage>
</organism>
<sequence length="313" mass="33898">MTEQPHERSGAFETDRSAEVVAASFAAAPDERLRDILTSLVRHTHAFVKEVGLTAEEWAEGIRFLTETGHRCDATRQEFILLSDVLGVSSLVESLDNPTDGHCTEATVEGPFHLVDSPARALGDTIDETGRSGEPCLVTGRVTDTDGAPVPGARVDVWQADADGHYDVQRPGEIPDGNLRGLFTADADGAFRFRTVVPRHYPIPTDGPVGALLRATGRHANRAAHIHFQISAPGVRTLTTHLFAADSPYLDSDAVFGVKASLIRPFAPTDDPARAAADGLPNPFRHVDFPITVRRLQPADRGSRGYFRGPRRS</sequence>
<evidence type="ECO:0000256" key="5">
    <source>
        <dbReference type="ARBA" id="ARBA00023002"/>
    </source>
</evidence>
<evidence type="ECO:0000256" key="2">
    <source>
        <dbReference type="ARBA" id="ARBA00007825"/>
    </source>
</evidence>
<dbReference type="GO" id="GO:0051213">
    <property type="term" value="F:dioxygenase activity"/>
    <property type="evidence" value="ECO:0007669"/>
    <property type="project" value="UniProtKB-KW"/>
</dbReference>
<evidence type="ECO:0000256" key="6">
    <source>
        <dbReference type="ARBA" id="ARBA00023004"/>
    </source>
</evidence>
<comment type="cofactor">
    <cofactor evidence="1">
        <name>Fe(3+)</name>
        <dbReference type="ChEBI" id="CHEBI:29034"/>
    </cofactor>
</comment>
<evidence type="ECO:0000256" key="3">
    <source>
        <dbReference type="ARBA" id="ARBA00022723"/>
    </source>
</evidence>